<evidence type="ECO:0000256" key="3">
    <source>
        <dbReference type="PROSITE-ProRule" id="PRU00023"/>
    </source>
</evidence>
<protein>
    <submittedName>
        <fullName evidence="4">Uncharacterized protein</fullName>
    </submittedName>
</protein>
<dbReference type="Pfam" id="PF12796">
    <property type="entry name" value="Ank_2"/>
    <property type="match status" value="1"/>
</dbReference>
<dbReference type="PROSITE" id="PS50088">
    <property type="entry name" value="ANK_REPEAT"/>
    <property type="match status" value="1"/>
</dbReference>
<dbReference type="EMBL" id="CACVKT020005353">
    <property type="protein sequence ID" value="CAC5394682.1"/>
    <property type="molecule type" value="Genomic_DNA"/>
</dbReference>
<dbReference type="Gene3D" id="1.25.40.20">
    <property type="entry name" value="Ankyrin repeat-containing domain"/>
    <property type="match status" value="1"/>
</dbReference>
<dbReference type="Gene3D" id="3.30.460.90">
    <property type="match status" value="1"/>
</dbReference>
<dbReference type="AlphaFoldDB" id="A0A6J8CHC8"/>
<dbReference type="PANTHER" id="PTHR24198">
    <property type="entry name" value="ANKYRIN REPEAT AND PROTEIN KINASE DOMAIN-CONTAINING PROTEIN"/>
    <property type="match status" value="1"/>
</dbReference>
<sequence>MLKVGADINAQNMYGETILSMTVDPKILKILLKFNPDFNVKDRWGRCTLLSLMKYPISDLLETLLVEVKVDVNTSDIYGSTPLHFAAYHNYEEQIKILLKYDADVNARDNLQERPLDTAKRHKSFRCIALFKAVDRTKQGYTLIYTRIPTFEEILCELPEIIISSSIQSPQDIQTLLHLPLNLKDFMNYLLESYHIGSRKNNSEVDSVTFEVNNLVTSLCTQIGKYDSRFEMSVFPTGSMAEGTKIDRPDEFDFMLCLDKLFSEYLQRELNEPHLWKEGNLYFNVKNKFRIRLHKPVFTFGVYWCGSVYKQLKISIDLVPAVYKRGWWPKNIDVDTIPLVSPDIKAAACFLILQTKVLQISVNNSHCISQTCNTEDNIEELAKKRMLRISAAPAEICLMKSIPNKFRQAYILAKILKNVCPEINVETKQYGLEQLDMEYARPRRTKPSEFLKS</sequence>
<dbReference type="PROSITE" id="PS50297">
    <property type="entry name" value="ANK_REP_REGION"/>
    <property type="match status" value="1"/>
</dbReference>
<accession>A0A6J8CHC8</accession>
<keyword evidence="5" id="KW-1185">Reference proteome</keyword>
<dbReference type="InterPro" id="IPR036770">
    <property type="entry name" value="Ankyrin_rpt-contain_sf"/>
</dbReference>
<keyword evidence="2 3" id="KW-0040">ANK repeat</keyword>
<evidence type="ECO:0000313" key="5">
    <source>
        <dbReference type="Proteomes" id="UP000507470"/>
    </source>
</evidence>
<dbReference type="SUPFAM" id="SSF48403">
    <property type="entry name" value="Ankyrin repeat"/>
    <property type="match status" value="1"/>
</dbReference>
<proteinExistence type="predicted"/>
<dbReference type="SMART" id="SM00248">
    <property type="entry name" value="ANK"/>
    <property type="match status" value="2"/>
</dbReference>
<organism evidence="4 5">
    <name type="scientific">Mytilus coruscus</name>
    <name type="common">Sea mussel</name>
    <dbReference type="NCBI Taxonomy" id="42192"/>
    <lineage>
        <taxon>Eukaryota</taxon>
        <taxon>Metazoa</taxon>
        <taxon>Spiralia</taxon>
        <taxon>Lophotrochozoa</taxon>
        <taxon>Mollusca</taxon>
        <taxon>Bivalvia</taxon>
        <taxon>Autobranchia</taxon>
        <taxon>Pteriomorphia</taxon>
        <taxon>Mytilida</taxon>
        <taxon>Mytiloidea</taxon>
        <taxon>Mytilidae</taxon>
        <taxon>Mytilinae</taxon>
        <taxon>Mytilus</taxon>
    </lineage>
</organism>
<evidence type="ECO:0000313" key="4">
    <source>
        <dbReference type="EMBL" id="CAC5394682.1"/>
    </source>
</evidence>
<feature type="repeat" description="ANK" evidence="3">
    <location>
        <begin position="78"/>
        <end position="110"/>
    </location>
</feature>
<dbReference type="OrthoDB" id="70519at2759"/>
<dbReference type="InterPro" id="IPR002110">
    <property type="entry name" value="Ankyrin_rpt"/>
</dbReference>
<evidence type="ECO:0000256" key="2">
    <source>
        <dbReference type="ARBA" id="ARBA00023043"/>
    </source>
</evidence>
<keyword evidence="1" id="KW-0677">Repeat</keyword>
<name>A0A6J8CHC8_MYTCO</name>
<dbReference type="PANTHER" id="PTHR24198:SF165">
    <property type="entry name" value="ANKYRIN REPEAT-CONTAINING PROTEIN-RELATED"/>
    <property type="match status" value="1"/>
</dbReference>
<reference evidence="4 5" key="1">
    <citation type="submission" date="2020-06" db="EMBL/GenBank/DDBJ databases">
        <authorList>
            <person name="Li R."/>
            <person name="Bekaert M."/>
        </authorList>
    </citation>
    <scope>NUCLEOTIDE SEQUENCE [LARGE SCALE GENOMIC DNA]</scope>
    <source>
        <strain evidence="5">wild</strain>
    </source>
</reference>
<gene>
    <name evidence="4" type="ORF">MCOR_29411</name>
</gene>
<evidence type="ECO:0000256" key="1">
    <source>
        <dbReference type="ARBA" id="ARBA00022737"/>
    </source>
</evidence>
<dbReference type="Proteomes" id="UP000507470">
    <property type="component" value="Unassembled WGS sequence"/>
</dbReference>